<evidence type="ECO:0000259" key="2">
    <source>
        <dbReference type="Pfam" id="PF01266"/>
    </source>
</evidence>
<sequence>MAEQVSGTDVIVVGAGIVGVTAAYELASAGHSVRLIDKGRVAGLQSSRNWGFVRRQGCDPVEAELVQHASLTWDRLGEEIGPALTLVKKGLINLAPDEAGLSKYRDWLRASGGDTLFGSRMVGPDEIRDLLPHVTGEWAGGLLTPSDGHADPTAAGPAVAAAARARGVVVEEGVTALEVTTSGGRVTGVRTSAGRRAAGRVVVAAGAWSGKLLAPLGLKVPVRWIRATAARTTAVEHLTELAVHVPAVGFSQLADGSVIFGSAAWSDYDIGIDTLGNLRLFLPNFVRNRTMIRLHLNEVVVQDVLRRLPRRDRDAIRFDWPRMDDPPPNRTKIERAHRSLTALVPRWGSSRIARAWAGTVDVTPDALPVVAAPPQYGGLVVATGMSSHGFGIGPGVGVVAAELAQGKQPSIDLEPFRIERFAEGPVRAHHHL</sequence>
<dbReference type="Gene3D" id="3.50.50.60">
    <property type="entry name" value="FAD/NAD(P)-binding domain"/>
    <property type="match status" value="2"/>
</dbReference>
<feature type="domain" description="FAD dependent oxidoreductase" evidence="2">
    <location>
        <begin position="9"/>
        <end position="403"/>
    </location>
</feature>
<dbReference type="GO" id="GO:0008718">
    <property type="term" value="F:D-amino-acid dehydrogenase activity"/>
    <property type="evidence" value="ECO:0007669"/>
    <property type="project" value="TreeGrafter"/>
</dbReference>
<dbReference type="Gene3D" id="3.30.9.10">
    <property type="entry name" value="D-Amino Acid Oxidase, subunit A, domain 2"/>
    <property type="match status" value="1"/>
</dbReference>
<evidence type="ECO:0000313" key="4">
    <source>
        <dbReference type="Proteomes" id="UP000284057"/>
    </source>
</evidence>
<dbReference type="Proteomes" id="UP000284057">
    <property type="component" value="Unassembled WGS sequence"/>
</dbReference>
<name>A0A418KWG6_9ACTN</name>
<dbReference type="GO" id="GO:0005886">
    <property type="term" value="C:plasma membrane"/>
    <property type="evidence" value="ECO:0007669"/>
    <property type="project" value="TreeGrafter"/>
</dbReference>
<comment type="similarity">
    <text evidence="1">Belongs to the DadA oxidoreductase family.</text>
</comment>
<accession>A0A418KWG6</accession>
<protein>
    <submittedName>
        <fullName evidence="3">FAD-binding oxidoreductase</fullName>
    </submittedName>
</protein>
<dbReference type="RefSeq" id="WP_119658741.1">
    <property type="nucleotide sequence ID" value="NZ_QUAL01000037.1"/>
</dbReference>
<dbReference type="Pfam" id="PF01266">
    <property type="entry name" value="DAO"/>
    <property type="match status" value="1"/>
</dbReference>
<dbReference type="AlphaFoldDB" id="A0A418KWG6"/>
<dbReference type="InterPro" id="IPR036188">
    <property type="entry name" value="FAD/NAD-bd_sf"/>
</dbReference>
<dbReference type="PANTHER" id="PTHR13847:SF280">
    <property type="entry name" value="D-AMINO ACID DEHYDROGENASE"/>
    <property type="match status" value="1"/>
</dbReference>
<dbReference type="GO" id="GO:0055130">
    <property type="term" value="P:D-alanine catabolic process"/>
    <property type="evidence" value="ECO:0007669"/>
    <property type="project" value="TreeGrafter"/>
</dbReference>
<keyword evidence="4" id="KW-1185">Reference proteome</keyword>
<evidence type="ECO:0000313" key="3">
    <source>
        <dbReference type="EMBL" id="RIQ34048.1"/>
    </source>
</evidence>
<dbReference type="SUPFAM" id="SSF51905">
    <property type="entry name" value="FAD/NAD(P)-binding domain"/>
    <property type="match status" value="1"/>
</dbReference>
<reference evidence="3 4" key="1">
    <citation type="submission" date="2018-09" db="EMBL/GenBank/DDBJ databases">
        <title>Isolation, diversity and antifungal activity of actinobacteria from wheat.</title>
        <authorList>
            <person name="Han C."/>
        </authorList>
    </citation>
    <scope>NUCLEOTIDE SEQUENCE [LARGE SCALE GENOMIC DNA]</scope>
    <source>
        <strain evidence="3 4">NEAU-YY265</strain>
    </source>
</reference>
<gene>
    <name evidence="3" type="ORF">DY240_04390</name>
</gene>
<dbReference type="PANTHER" id="PTHR13847">
    <property type="entry name" value="SARCOSINE DEHYDROGENASE-RELATED"/>
    <property type="match status" value="1"/>
</dbReference>
<dbReference type="GO" id="GO:0005737">
    <property type="term" value="C:cytoplasm"/>
    <property type="evidence" value="ECO:0007669"/>
    <property type="project" value="TreeGrafter"/>
</dbReference>
<organism evidence="3 4">
    <name type="scientific">Jiangella rhizosphaerae</name>
    <dbReference type="NCBI Taxonomy" id="2293569"/>
    <lineage>
        <taxon>Bacteria</taxon>
        <taxon>Bacillati</taxon>
        <taxon>Actinomycetota</taxon>
        <taxon>Actinomycetes</taxon>
        <taxon>Jiangellales</taxon>
        <taxon>Jiangellaceae</taxon>
        <taxon>Jiangella</taxon>
    </lineage>
</organism>
<proteinExistence type="inferred from homology"/>
<dbReference type="InterPro" id="IPR006076">
    <property type="entry name" value="FAD-dep_OxRdtase"/>
</dbReference>
<evidence type="ECO:0000256" key="1">
    <source>
        <dbReference type="ARBA" id="ARBA00009410"/>
    </source>
</evidence>
<dbReference type="OrthoDB" id="9805852at2"/>
<dbReference type="EMBL" id="QUAL01000037">
    <property type="protein sequence ID" value="RIQ34048.1"/>
    <property type="molecule type" value="Genomic_DNA"/>
</dbReference>
<comment type="caution">
    <text evidence="3">The sequence shown here is derived from an EMBL/GenBank/DDBJ whole genome shotgun (WGS) entry which is preliminary data.</text>
</comment>